<feature type="signal peptide" evidence="10">
    <location>
        <begin position="1"/>
        <end position="23"/>
    </location>
</feature>
<dbReference type="InterPro" id="IPR009565">
    <property type="entry name" value="FAM174-like"/>
</dbReference>
<evidence type="ECO:0000256" key="3">
    <source>
        <dbReference type="ARBA" id="ARBA00022692"/>
    </source>
</evidence>
<proteinExistence type="inferred from homology"/>
<gene>
    <name evidence="11" type="ORF">FSCOSCO3_A019898</name>
</gene>
<dbReference type="GO" id="GO:0005576">
    <property type="term" value="C:extracellular region"/>
    <property type="evidence" value="ECO:0007669"/>
    <property type="project" value="TreeGrafter"/>
</dbReference>
<sequence>MTLSGLVAAGLVPICWVLVSVTGDGTGSSAAPRPAETNSSRLNTTGTGTGLLGTGPGMLGVDSSMIQRALYVLIGITMIGVLYFLIRAVRLKKPQQKKKYGLLSDYDDSVEMMKTMESDEDDTLYEARSLRR</sequence>
<organism evidence="11 12">
    <name type="scientific">Scomber scombrus</name>
    <name type="common">Atlantic mackerel</name>
    <name type="synonym">Scomber vernalis</name>
    <dbReference type="NCBI Taxonomy" id="13677"/>
    <lineage>
        <taxon>Eukaryota</taxon>
        <taxon>Metazoa</taxon>
        <taxon>Chordata</taxon>
        <taxon>Craniata</taxon>
        <taxon>Vertebrata</taxon>
        <taxon>Euteleostomi</taxon>
        <taxon>Actinopterygii</taxon>
        <taxon>Neopterygii</taxon>
        <taxon>Teleostei</taxon>
        <taxon>Neoteleostei</taxon>
        <taxon>Acanthomorphata</taxon>
        <taxon>Pelagiaria</taxon>
        <taxon>Scombriformes</taxon>
        <taxon>Scombridae</taxon>
        <taxon>Scomber</taxon>
    </lineage>
</organism>
<evidence type="ECO:0000256" key="10">
    <source>
        <dbReference type="SAM" id="SignalP"/>
    </source>
</evidence>
<evidence type="ECO:0000256" key="8">
    <source>
        <dbReference type="SAM" id="MobiDB-lite"/>
    </source>
</evidence>
<keyword evidence="12" id="KW-1185">Reference proteome</keyword>
<keyword evidence="3 9" id="KW-0812">Transmembrane</keyword>
<reference evidence="11 12" key="1">
    <citation type="submission" date="2024-01" db="EMBL/GenBank/DDBJ databases">
        <authorList>
            <person name="Alioto T."/>
            <person name="Alioto T."/>
            <person name="Gomez Garrido J."/>
        </authorList>
    </citation>
    <scope>NUCLEOTIDE SEQUENCE [LARGE SCALE GENOMIC DNA]</scope>
</reference>
<dbReference type="PANTHER" id="PTHR28607">
    <property type="entry name" value="EXPRESSED PROTEIN"/>
    <property type="match status" value="1"/>
</dbReference>
<keyword evidence="7" id="KW-0325">Glycoprotein</keyword>
<keyword evidence="6 9" id="KW-0472">Membrane</keyword>
<protein>
    <submittedName>
        <fullName evidence="11">Protein FAM174C</fullName>
    </submittedName>
</protein>
<dbReference type="GO" id="GO:0016020">
    <property type="term" value="C:membrane"/>
    <property type="evidence" value="ECO:0007669"/>
    <property type="project" value="UniProtKB-SubCell"/>
</dbReference>
<evidence type="ECO:0000256" key="6">
    <source>
        <dbReference type="ARBA" id="ARBA00023136"/>
    </source>
</evidence>
<name>A0AAV1QFV4_SCOSC</name>
<comment type="subcellular location">
    <subcellularLocation>
        <location evidence="1">Membrane</location>
        <topology evidence="1">Single-pass type I membrane protein</topology>
    </subcellularLocation>
</comment>
<keyword evidence="5 9" id="KW-1133">Transmembrane helix</keyword>
<comment type="similarity">
    <text evidence="2">Belongs to the FAM174 family.</text>
</comment>
<dbReference type="EMBL" id="CAWUFR010000904">
    <property type="protein sequence ID" value="CAK6981842.1"/>
    <property type="molecule type" value="Genomic_DNA"/>
</dbReference>
<evidence type="ECO:0000313" key="12">
    <source>
        <dbReference type="Proteomes" id="UP001314229"/>
    </source>
</evidence>
<evidence type="ECO:0000256" key="1">
    <source>
        <dbReference type="ARBA" id="ARBA00004479"/>
    </source>
</evidence>
<evidence type="ECO:0000313" key="11">
    <source>
        <dbReference type="EMBL" id="CAK6981842.1"/>
    </source>
</evidence>
<dbReference type="Proteomes" id="UP001314229">
    <property type="component" value="Unassembled WGS sequence"/>
</dbReference>
<feature type="transmembrane region" description="Helical" evidence="9">
    <location>
        <begin position="69"/>
        <end position="89"/>
    </location>
</feature>
<evidence type="ECO:0000256" key="5">
    <source>
        <dbReference type="ARBA" id="ARBA00022989"/>
    </source>
</evidence>
<accession>A0AAV1QFV4</accession>
<feature type="region of interest" description="Disordered" evidence="8">
    <location>
        <begin position="27"/>
        <end position="47"/>
    </location>
</feature>
<feature type="chain" id="PRO_5043852853" evidence="10">
    <location>
        <begin position="24"/>
        <end position="132"/>
    </location>
</feature>
<dbReference type="Pfam" id="PF06679">
    <property type="entry name" value="DUF1180"/>
    <property type="match status" value="1"/>
</dbReference>
<dbReference type="PANTHER" id="PTHR28607:SF2">
    <property type="entry name" value="PROTEIN FAM174C"/>
    <property type="match status" value="1"/>
</dbReference>
<evidence type="ECO:0000256" key="4">
    <source>
        <dbReference type="ARBA" id="ARBA00022729"/>
    </source>
</evidence>
<evidence type="ECO:0000256" key="7">
    <source>
        <dbReference type="ARBA" id="ARBA00023180"/>
    </source>
</evidence>
<evidence type="ECO:0000256" key="9">
    <source>
        <dbReference type="SAM" id="Phobius"/>
    </source>
</evidence>
<keyword evidence="4 10" id="KW-0732">Signal</keyword>
<dbReference type="AlphaFoldDB" id="A0AAV1QFV4"/>
<evidence type="ECO:0000256" key="2">
    <source>
        <dbReference type="ARBA" id="ARBA00006986"/>
    </source>
</evidence>
<comment type="caution">
    <text evidence="11">The sequence shown here is derived from an EMBL/GenBank/DDBJ whole genome shotgun (WGS) entry which is preliminary data.</text>
</comment>